<reference evidence="1" key="1">
    <citation type="submission" date="2018-05" db="EMBL/GenBank/DDBJ databases">
        <authorList>
            <person name="Lanie J.A."/>
            <person name="Ng W.-L."/>
            <person name="Kazmierczak K.M."/>
            <person name="Andrzejewski T.M."/>
            <person name="Davidsen T.M."/>
            <person name="Wayne K.J."/>
            <person name="Tettelin H."/>
            <person name="Glass J.I."/>
            <person name="Rusch D."/>
            <person name="Podicherti R."/>
            <person name="Tsui H.-C.T."/>
            <person name="Winkler M.E."/>
        </authorList>
    </citation>
    <scope>NUCLEOTIDE SEQUENCE</scope>
</reference>
<name>A0A383DSG3_9ZZZZ</name>
<dbReference type="AlphaFoldDB" id="A0A383DSG3"/>
<proteinExistence type="predicted"/>
<dbReference type="EMBL" id="UINC01219792">
    <property type="protein sequence ID" value="SVE47431.1"/>
    <property type="molecule type" value="Genomic_DNA"/>
</dbReference>
<protein>
    <submittedName>
        <fullName evidence="1">Uncharacterized protein</fullName>
    </submittedName>
</protein>
<organism evidence="1">
    <name type="scientific">marine metagenome</name>
    <dbReference type="NCBI Taxonomy" id="408172"/>
    <lineage>
        <taxon>unclassified sequences</taxon>
        <taxon>metagenomes</taxon>
        <taxon>ecological metagenomes</taxon>
    </lineage>
</organism>
<sequence length="77" mass="8135">MALHTGFKVETRKMNDNKEQTTAALNTLINLALQVASTQQQQVQNAANVLATALGLGPAEDAGEEAEAEEPVIVTTD</sequence>
<gene>
    <name evidence="1" type="ORF">METZ01_LOCUS500285</name>
</gene>
<accession>A0A383DSG3</accession>
<evidence type="ECO:0000313" key="1">
    <source>
        <dbReference type="EMBL" id="SVE47431.1"/>
    </source>
</evidence>